<dbReference type="AlphaFoldDB" id="F0XXW0"/>
<evidence type="ECO:0000313" key="6">
    <source>
        <dbReference type="Proteomes" id="UP000002729"/>
    </source>
</evidence>
<evidence type="ECO:0000256" key="2">
    <source>
        <dbReference type="ARBA" id="ARBA00022737"/>
    </source>
</evidence>
<name>F0XXW0_AURAN</name>
<dbReference type="SMART" id="SM00054">
    <property type="entry name" value="EFh"/>
    <property type="match status" value="2"/>
</dbReference>
<dbReference type="Gene3D" id="1.10.238.10">
    <property type="entry name" value="EF-hand"/>
    <property type="match status" value="1"/>
</dbReference>
<keyword evidence="6" id="KW-1185">Reference proteome</keyword>
<dbReference type="InterPro" id="IPR011992">
    <property type="entry name" value="EF-hand-dom_pair"/>
</dbReference>
<feature type="non-terminal residue" evidence="5">
    <location>
        <position position="1"/>
    </location>
</feature>
<dbReference type="OrthoDB" id="206948at2759"/>
<dbReference type="PROSITE" id="PS00018">
    <property type="entry name" value="EF_HAND_1"/>
    <property type="match status" value="2"/>
</dbReference>
<dbReference type="GO" id="GO:0005509">
    <property type="term" value="F:calcium ion binding"/>
    <property type="evidence" value="ECO:0007669"/>
    <property type="project" value="InterPro"/>
</dbReference>
<dbReference type="RefSeq" id="XP_009032898.1">
    <property type="nucleotide sequence ID" value="XM_009034650.1"/>
</dbReference>
<dbReference type="InParanoid" id="F0XXW0"/>
<protein>
    <recommendedName>
        <fullName evidence="4">EF-hand domain-containing protein</fullName>
    </recommendedName>
</protein>
<feature type="domain" description="EF-hand" evidence="4">
    <location>
        <begin position="31"/>
        <end position="63"/>
    </location>
</feature>
<dbReference type="PANTHER" id="PTHR10891">
    <property type="entry name" value="EF-HAND CALCIUM-BINDING DOMAIN CONTAINING PROTEIN"/>
    <property type="match status" value="1"/>
</dbReference>
<evidence type="ECO:0000256" key="3">
    <source>
        <dbReference type="ARBA" id="ARBA00022837"/>
    </source>
</evidence>
<dbReference type="eggNOG" id="KOG0028">
    <property type="taxonomic scope" value="Eukaryota"/>
</dbReference>
<dbReference type="InterPro" id="IPR002048">
    <property type="entry name" value="EF_hand_dom"/>
</dbReference>
<dbReference type="GeneID" id="20229356"/>
<dbReference type="PROSITE" id="PS50222">
    <property type="entry name" value="EF_HAND_2"/>
    <property type="match status" value="2"/>
</dbReference>
<accession>F0XXW0</accession>
<dbReference type="Proteomes" id="UP000002729">
    <property type="component" value="Unassembled WGS sequence"/>
</dbReference>
<keyword evidence="1" id="KW-0479">Metal-binding</keyword>
<feature type="non-terminal residue" evidence="5">
    <location>
        <position position="63"/>
    </location>
</feature>
<evidence type="ECO:0000313" key="5">
    <source>
        <dbReference type="EMBL" id="EGB12013.1"/>
    </source>
</evidence>
<dbReference type="InterPro" id="IPR039647">
    <property type="entry name" value="EF_hand_pair_protein_CML-like"/>
</dbReference>
<dbReference type="KEGG" id="aaf:AURANDRAFT_9211"/>
<dbReference type="OMA" id="NNIDADH"/>
<keyword evidence="3" id="KW-0106">Calcium</keyword>
<keyword evidence="2" id="KW-0677">Repeat</keyword>
<dbReference type="EMBL" id="GL833121">
    <property type="protein sequence ID" value="EGB12013.1"/>
    <property type="molecule type" value="Genomic_DNA"/>
</dbReference>
<dbReference type="Pfam" id="PF13499">
    <property type="entry name" value="EF-hand_7"/>
    <property type="match status" value="1"/>
</dbReference>
<organism evidence="6">
    <name type="scientific">Aureococcus anophagefferens</name>
    <name type="common">Harmful bloom alga</name>
    <dbReference type="NCBI Taxonomy" id="44056"/>
    <lineage>
        <taxon>Eukaryota</taxon>
        <taxon>Sar</taxon>
        <taxon>Stramenopiles</taxon>
        <taxon>Ochrophyta</taxon>
        <taxon>Pelagophyceae</taxon>
        <taxon>Pelagomonadales</taxon>
        <taxon>Pelagomonadaceae</taxon>
        <taxon>Aureococcus</taxon>
    </lineage>
</organism>
<proteinExistence type="predicted"/>
<sequence length="63" mass="7061">REIFNNIDADHSGEIDLEELGVAMKLLGREMAPEAVKEMMAKFDKDGDGNLDMDEFVALMSEK</sequence>
<gene>
    <name evidence="5" type="ORF">AURANDRAFT_9211</name>
</gene>
<dbReference type="CDD" id="cd00051">
    <property type="entry name" value="EFh"/>
    <property type="match status" value="1"/>
</dbReference>
<dbReference type="SUPFAM" id="SSF47473">
    <property type="entry name" value="EF-hand"/>
    <property type="match status" value="1"/>
</dbReference>
<reference evidence="5 6" key="1">
    <citation type="journal article" date="2011" name="Proc. Natl. Acad. Sci. U.S.A.">
        <title>Niche of harmful alga Aureococcus anophagefferens revealed through ecogenomics.</title>
        <authorList>
            <person name="Gobler C.J."/>
            <person name="Berry D.L."/>
            <person name="Dyhrman S.T."/>
            <person name="Wilhelm S.W."/>
            <person name="Salamov A."/>
            <person name="Lobanov A.V."/>
            <person name="Zhang Y."/>
            <person name="Collier J.L."/>
            <person name="Wurch L.L."/>
            <person name="Kustka A.B."/>
            <person name="Dill B.D."/>
            <person name="Shah M."/>
            <person name="VerBerkmoes N.C."/>
            <person name="Kuo A."/>
            <person name="Terry A."/>
            <person name="Pangilinan J."/>
            <person name="Lindquist E.A."/>
            <person name="Lucas S."/>
            <person name="Paulsen I.T."/>
            <person name="Hattenrath-Lehmann T.K."/>
            <person name="Talmage S.C."/>
            <person name="Walker E.A."/>
            <person name="Koch F."/>
            <person name="Burson A.M."/>
            <person name="Marcoval M.A."/>
            <person name="Tang Y.Z."/>
            <person name="Lecleir G.R."/>
            <person name="Coyne K.J."/>
            <person name="Berg G.M."/>
            <person name="Bertrand E.M."/>
            <person name="Saito M.A."/>
            <person name="Gladyshev V.N."/>
            <person name="Grigoriev I.V."/>
        </authorList>
    </citation>
    <scope>NUCLEOTIDE SEQUENCE [LARGE SCALE GENOMIC DNA]</scope>
    <source>
        <strain evidence="6">CCMP 1984</strain>
    </source>
</reference>
<dbReference type="InterPro" id="IPR018247">
    <property type="entry name" value="EF_Hand_1_Ca_BS"/>
</dbReference>
<feature type="domain" description="EF-hand" evidence="4">
    <location>
        <begin position="1"/>
        <end position="30"/>
    </location>
</feature>
<evidence type="ECO:0000259" key="4">
    <source>
        <dbReference type="PROSITE" id="PS50222"/>
    </source>
</evidence>
<evidence type="ECO:0000256" key="1">
    <source>
        <dbReference type="ARBA" id="ARBA00022723"/>
    </source>
</evidence>